<keyword evidence="6 7" id="KW-0472">Membrane</keyword>
<keyword evidence="9" id="KW-1185">Reference proteome</keyword>
<keyword evidence="8" id="KW-0449">Lipoprotein</keyword>
<name>A0A1Q2KYG9_9BACL</name>
<comment type="similarity">
    <text evidence="1 7">Belongs to the Lgt family.</text>
</comment>
<keyword evidence="4 7" id="KW-0812">Transmembrane</keyword>
<dbReference type="GO" id="GO:0042158">
    <property type="term" value="P:lipoprotein biosynthetic process"/>
    <property type="evidence" value="ECO:0007669"/>
    <property type="project" value="UniProtKB-UniRule"/>
</dbReference>
<dbReference type="EC" id="2.5.1.145" evidence="7"/>
<comment type="subcellular location">
    <subcellularLocation>
        <location evidence="7">Cell membrane</location>
        <topology evidence="7">Multi-pass membrane protein</topology>
    </subcellularLocation>
</comment>
<evidence type="ECO:0000256" key="5">
    <source>
        <dbReference type="ARBA" id="ARBA00022989"/>
    </source>
</evidence>
<reference evidence="8 9" key="1">
    <citation type="submission" date="2017-02" db="EMBL/GenBank/DDBJ databases">
        <title>The complete genomic sequence of a novel cold adapted crude oil-degrading bacterium Planococcus qaidamina Y42.</title>
        <authorList>
            <person name="Yang R."/>
        </authorList>
    </citation>
    <scope>NUCLEOTIDE SEQUENCE [LARGE SCALE GENOMIC DNA]</scope>
    <source>
        <strain evidence="8 9">Y42</strain>
    </source>
</reference>
<dbReference type="GO" id="GO:0008961">
    <property type="term" value="F:phosphatidylglycerol-prolipoprotein diacylglyceryl transferase activity"/>
    <property type="evidence" value="ECO:0007669"/>
    <property type="project" value="UniProtKB-UniRule"/>
</dbReference>
<sequence>MLPLFSVGPFTVYFFGLMIAIGALAGYLLLIQEAKRRNMDHDTLSNGIFYSLIGGIVGARIFYVVVYNPAYYLANPMDVFFIHNGGLSIHGGILGGLLVGYLFLKKHNFPVLHTLDLAAPALILAQGISRIGCDVFGGPISTSLPWGIDRAGEILHPAQAYEFLLDFLLFGYLWLKLKKRDYTGQIFLHYLIGYMIIRAVVEFSRINPMVIGPFSVSHVMSLIGVVIGLLLIRYRKARGKINEQQKIQPKDWMITVGSVAMLIIAALSIYFGVRAL</sequence>
<gene>
    <name evidence="7" type="primary">lgt</name>
    <name evidence="8" type="ORF">B0X71_09315</name>
</gene>
<dbReference type="InterPro" id="IPR001640">
    <property type="entry name" value="Lgt"/>
</dbReference>
<proteinExistence type="inferred from homology"/>
<evidence type="ECO:0000256" key="3">
    <source>
        <dbReference type="ARBA" id="ARBA00022679"/>
    </source>
</evidence>
<evidence type="ECO:0000256" key="4">
    <source>
        <dbReference type="ARBA" id="ARBA00022692"/>
    </source>
</evidence>
<comment type="pathway">
    <text evidence="7">Protein modification; lipoprotein biosynthesis (diacylglyceryl transfer).</text>
</comment>
<dbReference type="KEGG" id="pmar:B0X71_09315"/>
<dbReference type="HAMAP" id="MF_01147">
    <property type="entry name" value="Lgt"/>
    <property type="match status" value="1"/>
</dbReference>
<evidence type="ECO:0000256" key="2">
    <source>
        <dbReference type="ARBA" id="ARBA00022475"/>
    </source>
</evidence>
<evidence type="ECO:0000256" key="7">
    <source>
        <dbReference type="HAMAP-Rule" id="MF_01147"/>
    </source>
</evidence>
<feature type="transmembrane region" description="Helical" evidence="7">
    <location>
        <begin position="12"/>
        <end position="31"/>
    </location>
</feature>
<comment type="catalytic activity">
    <reaction evidence="7">
        <text>L-cysteinyl-[prolipoprotein] + a 1,2-diacyl-sn-glycero-3-phospho-(1'-sn-glycerol) = an S-1,2-diacyl-sn-glyceryl-L-cysteinyl-[prolipoprotein] + sn-glycerol 1-phosphate + H(+)</text>
        <dbReference type="Rhea" id="RHEA:56712"/>
        <dbReference type="Rhea" id="RHEA-COMP:14679"/>
        <dbReference type="Rhea" id="RHEA-COMP:14680"/>
        <dbReference type="ChEBI" id="CHEBI:15378"/>
        <dbReference type="ChEBI" id="CHEBI:29950"/>
        <dbReference type="ChEBI" id="CHEBI:57685"/>
        <dbReference type="ChEBI" id="CHEBI:64716"/>
        <dbReference type="ChEBI" id="CHEBI:140658"/>
        <dbReference type="EC" id="2.5.1.145"/>
    </reaction>
</comment>
<evidence type="ECO:0000256" key="6">
    <source>
        <dbReference type="ARBA" id="ARBA00023136"/>
    </source>
</evidence>
<feature type="transmembrane region" description="Helical" evidence="7">
    <location>
        <begin position="252"/>
        <end position="273"/>
    </location>
</feature>
<evidence type="ECO:0000313" key="8">
    <source>
        <dbReference type="EMBL" id="AQQ53258.1"/>
    </source>
</evidence>
<feature type="transmembrane region" description="Helical" evidence="7">
    <location>
        <begin position="87"/>
        <end position="104"/>
    </location>
</feature>
<keyword evidence="5 7" id="KW-1133">Transmembrane helix</keyword>
<dbReference type="RefSeq" id="WP_077589145.1">
    <property type="nucleotide sequence ID" value="NZ_CP019640.1"/>
</dbReference>
<accession>A0A1Q2KYG9</accession>
<keyword evidence="3 7" id="KW-0808">Transferase</keyword>
<dbReference type="GO" id="GO:0005886">
    <property type="term" value="C:plasma membrane"/>
    <property type="evidence" value="ECO:0007669"/>
    <property type="project" value="UniProtKB-SubCell"/>
</dbReference>
<evidence type="ECO:0000313" key="9">
    <source>
        <dbReference type="Proteomes" id="UP000188184"/>
    </source>
</evidence>
<dbReference type="UniPathway" id="UPA00664"/>
<dbReference type="Pfam" id="PF01790">
    <property type="entry name" value="LGT"/>
    <property type="match status" value="1"/>
</dbReference>
<feature type="binding site" evidence="7">
    <location>
        <position position="130"/>
    </location>
    <ligand>
        <name>a 1,2-diacyl-sn-glycero-3-phospho-(1'-sn-glycerol)</name>
        <dbReference type="ChEBI" id="CHEBI:64716"/>
    </ligand>
</feature>
<dbReference type="PANTHER" id="PTHR30589">
    <property type="entry name" value="PROLIPOPROTEIN DIACYLGLYCERYL TRANSFERASE"/>
    <property type="match status" value="1"/>
</dbReference>
<protein>
    <recommendedName>
        <fullName evidence="7">Phosphatidylglycerol--prolipoprotein diacylglyceryl transferase</fullName>
        <ecNumber evidence="7">2.5.1.145</ecNumber>
    </recommendedName>
</protein>
<dbReference type="EMBL" id="CP019640">
    <property type="protein sequence ID" value="AQQ53258.1"/>
    <property type="molecule type" value="Genomic_DNA"/>
</dbReference>
<feature type="transmembrane region" description="Helical" evidence="7">
    <location>
        <begin position="187"/>
        <end position="204"/>
    </location>
</feature>
<feature type="transmembrane region" description="Helical" evidence="7">
    <location>
        <begin position="43"/>
        <end position="67"/>
    </location>
</feature>
<dbReference type="Proteomes" id="UP000188184">
    <property type="component" value="Chromosome"/>
</dbReference>
<comment type="function">
    <text evidence="7">Catalyzes the transfer of the diacylglyceryl group from phosphatidylglycerol to the sulfhydryl group of the N-terminal cysteine of a prolipoprotein, the first step in the formation of mature lipoproteins.</text>
</comment>
<feature type="transmembrane region" description="Helical" evidence="7">
    <location>
        <begin position="210"/>
        <end position="232"/>
    </location>
</feature>
<dbReference type="PANTHER" id="PTHR30589:SF0">
    <property type="entry name" value="PHOSPHATIDYLGLYCEROL--PROLIPOPROTEIN DIACYLGLYCERYL TRANSFERASE"/>
    <property type="match status" value="1"/>
</dbReference>
<dbReference type="AlphaFoldDB" id="A0A1Q2KYG9"/>
<evidence type="ECO:0000256" key="1">
    <source>
        <dbReference type="ARBA" id="ARBA00007150"/>
    </source>
</evidence>
<dbReference type="NCBIfam" id="TIGR00544">
    <property type="entry name" value="lgt"/>
    <property type="match status" value="1"/>
</dbReference>
<organism evidence="8 9">
    <name type="scientific">Planococcus lenghuensis</name>
    <dbReference type="NCBI Taxonomy" id="2213202"/>
    <lineage>
        <taxon>Bacteria</taxon>
        <taxon>Bacillati</taxon>
        <taxon>Bacillota</taxon>
        <taxon>Bacilli</taxon>
        <taxon>Bacillales</taxon>
        <taxon>Caryophanaceae</taxon>
        <taxon>Planococcus</taxon>
    </lineage>
</organism>
<dbReference type="OrthoDB" id="871140at2"/>
<keyword evidence="2 7" id="KW-1003">Cell membrane</keyword>